<evidence type="ECO:0000256" key="3">
    <source>
        <dbReference type="ARBA" id="ARBA00022448"/>
    </source>
</evidence>
<dbReference type="Pfam" id="PF00593">
    <property type="entry name" value="TonB_dep_Rec_b-barrel"/>
    <property type="match status" value="1"/>
</dbReference>
<keyword evidence="13 14" id="KW-0998">Cell outer membrane</keyword>
<evidence type="ECO:0000256" key="2">
    <source>
        <dbReference type="ARBA" id="ARBA00009810"/>
    </source>
</evidence>
<dbReference type="SUPFAM" id="SSF56935">
    <property type="entry name" value="Porins"/>
    <property type="match status" value="1"/>
</dbReference>
<evidence type="ECO:0000256" key="8">
    <source>
        <dbReference type="ARBA" id="ARBA00023004"/>
    </source>
</evidence>
<feature type="chain" id="PRO_5045366912" evidence="16">
    <location>
        <begin position="24"/>
        <end position="682"/>
    </location>
</feature>
<evidence type="ECO:0000256" key="7">
    <source>
        <dbReference type="ARBA" id="ARBA00022729"/>
    </source>
</evidence>
<name>A0ABT1XE33_9BURK</name>
<evidence type="ECO:0000256" key="4">
    <source>
        <dbReference type="ARBA" id="ARBA00022452"/>
    </source>
</evidence>
<dbReference type="InterPro" id="IPR000531">
    <property type="entry name" value="Beta-barrel_TonB"/>
</dbReference>
<evidence type="ECO:0000256" key="13">
    <source>
        <dbReference type="ARBA" id="ARBA00023237"/>
    </source>
</evidence>
<feature type="domain" description="TonB-dependent receptor plug" evidence="18">
    <location>
        <begin position="43"/>
        <end position="154"/>
    </location>
</feature>
<evidence type="ECO:0000313" key="20">
    <source>
        <dbReference type="Proteomes" id="UP001165267"/>
    </source>
</evidence>
<comment type="caution">
    <text evidence="19">The sequence shown here is derived from an EMBL/GenBank/DDBJ whole genome shotgun (WGS) entry which is preliminary data.</text>
</comment>
<sequence length="682" mass="74653">MKYRSSTLFSALAVLGFVTPAVAQNSSLDEFVVSATREARDPFEVPASVDKINQNTLEKAASFQVNLSETLARVPGLVINNRNNFAQDLQISIRGFGARATSGVRGVRLFSDGIPATMPDGSGQISHFSLSSTESIEVLRGPFSSLYGNSSGGVILLTTENPRPGTELEVNQVFGTDSTRRSGIKLNKGNENLGIVIDASTFRTDGYRDHSKARRDNFNSKMVWNLSSDTRLSWVVNYVDIPLAQDPAGLTAVQLASNRRQAGTNAVANNTNKTVEQSQTGIVFEHQFTPETSVTFSPYYGDRKIRQVLASTAVIDLKNEYSGADLRFAHQTSLFEKPLFFNAGLTVGELEQARLGFFGASTTPNRDEANTASQFDQYLQAEYFFTDKFSVLAGLRNSSIEIEANDQFLSNGDGSGSKKYDEVTSNIGFTYRLQPNINTYISYGEGFETPTLLETAYLSVVDVNNNALSPNFNAQLEAAKSEQLEVGVKAKFGATKVNAALYTVNTNNEIVVLQAIGGATAFQNAGSTRREGAELALQHAFNKEWQANAAVNFIRATYDTSVNSIQAGNSLPSIPKKTFFGELVYKPSSLYEAATELRYVDKLFANDANDAFAPSYSVVNLRASKDWPLEGGWNVRTYARIDNVFDKKYVGSVIVNQGVGQFFEPASERQFLLGITLGMKWR</sequence>
<dbReference type="CDD" id="cd01347">
    <property type="entry name" value="ligand_gated_channel"/>
    <property type="match status" value="1"/>
</dbReference>
<keyword evidence="5" id="KW-0410">Iron transport</keyword>
<accession>A0ABT1XE33</accession>
<dbReference type="EMBL" id="JANKHG010000014">
    <property type="protein sequence ID" value="MCR2745540.1"/>
    <property type="molecule type" value="Genomic_DNA"/>
</dbReference>
<evidence type="ECO:0000256" key="10">
    <source>
        <dbReference type="ARBA" id="ARBA00023077"/>
    </source>
</evidence>
<evidence type="ECO:0000256" key="1">
    <source>
        <dbReference type="ARBA" id="ARBA00004571"/>
    </source>
</evidence>
<keyword evidence="12 19" id="KW-0675">Receptor</keyword>
<keyword evidence="7 16" id="KW-0732">Signal</keyword>
<evidence type="ECO:0000256" key="9">
    <source>
        <dbReference type="ARBA" id="ARBA00023065"/>
    </source>
</evidence>
<evidence type="ECO:0000256" key="16">
    <source>
        <dbReference type="SAM" id="SignalP"/>
    </source>
</evidence>
<comment type="subcellular location">
    <subcellularLocation>
        <location evidence="1 14">Cell outer membrane</location>
        <topology evidence="1 14">Multi-pass membrane protein</topology>
    </subcellularLocation>
</comment>
<keyword evidence="9" id="KW-0406">Ion transport</keyword>
<evidence type="ECO:0000256" key="11">
    <source>
        <dbReference type="ARBA" id="ARBA00023136"/>
    </source>
</evidence>
<proteinExistence type="inferred from homology"/>
<dbReference type="Gene3D" id="2.170.130.10">
    <property type="entry name" value="TonB-dependent receptor, plug domain"/>
    <property type="match status" value="1"/>
</dbReference>
<dbReference type="InterPro" id="IPR037066">
    <property type="entry name" value="Plug_dom_sf"/>
</dbReference>
<evidence type="ECO:0000259" key="18">
    <source>
        <dbReference type="Pfam" id="PF07715"/>
    </source>
</evidence>
<dbReference type="InterPro" id="IPR012910">
    <property type="entry name" value="Plug_dom"/>
</dbReference>
<reference evidence="19" key="1">
    <citation type="submission" date="2022-07" db="EMBL/GenBank/DDBJ databases">
        <authorList>
            <person name="Xamxidin M."/>
        </authorList>
    </citation>
    <scope>NUCLEOTIDE SEQUENCE</scope>
    <source>
        <strain evidence="19">YS8-69</strain>
    </source>
</reference>
<feature type="signal peptide" evidence="16">
    <location>
        <begin position="1"/>
        <end position="23"/>
    </location>
</feature>
<keyword evidence="4 14" id="KW-1134">Transmembrane beta strand</keyword>
<evidence type="ECO:0000259" key="17">
    <source>
        <dbReference type="Pfam" id="PF00593"/>
    </source>
</evidence>
<evidence type="ECO:0000256" key="14">
    <source>
        <dbReference type="PROSITE-ProRule" id="PRU01360"/>
    </source>
</evidence>
<organism evidence="19 20">
    <name type="scientific">Limnobacter parvus</name>
    <dbReference type="NCBI Taxonomy" id="2939690"/>
    <lineage>
        <taxon>Bacteria</taxon>
        <taxon>Pseudomonadati</taxon>
        <taxon>Pseudomonadota</taxon>
        <taxon>Betaproteobacteria</taxon>
        <taxon>Burkholderiales</taxon>
        <taxon>Burkholderiaceae</taxon>
        <taxon>Limnobacter</taxon>
    </lineage>
</organism>
<dbReference type="PANTHER" id="PTHR32552:SF68">
    <property type="entry name" value="FERRICHROME OUTER MEMBRANE TRANSPORTER_PHAGE RECEPTOR"/>
    <property type="match status" value="1"/>
</dbReference>
<dbReference type="Pfam" id="PF07715">
    <property type="entry name" value="Plug"/>
    <property type="match status" value="1"/>
</dbReference>
<evidence type="ECO:0000256" key="6">
    <source>
        <dbReference type="ARBA" id="ARBA00022692"/>
    </source>
</evidence>
<evidence type="ECO:0000256" key="5">
    <source>
        <dbReference type="ARBA" id="ARBA00022496"/>
    </source>
</evidence>
<keyword evidence="20" id="KW-1185">Reference proteome</keyword>
<gene>
    <name evidence="19" type="ORF">NSP04_02625</name>
</gene>
<evidence type="ECO:0000256" key="12">
    <source>
        <dbReference type="ARBA" id="ARBA00023170"/>
    </source>
</evidence>
<keyword evidence="11 14" id="KW-0472">Membrane</keyword>
<evidence type="ECO:0000313" key="19">
    <source>
        <dbReference type="EMBL" id="MCR2745540.1"/>
    </source>
</evidence>
<dbReference type="PROSITE" id="PS52016">
    <property type="entry name" value="TONB_DEPENDENT_REC_3"/>
    <property type="match status" value="1"/>
</dbReference>
<keyword evidence="10 15" id="KW-0798">TonB box</keyword>
<keyword evidence="6 14" id="KW-0812">Transmembrane</keyword>
<dbReference type="Proteomes" id="UP001165267">
    <property type="component" value="Unassembled WGS sequence"/>
</dbReference>
<keyword evidence="8" id="KW-0408">Iron</keyword>
<dbReference type="InterPro" id="IPR039426">
    <property type="entry name" value="TonB-dep_rcpt-like"/>
</dbReference>
<keyword evidence="3 14" id="KW-0813">Transport</keyword>
<dbReference type="PANTHER" id="PTHR32552">
    <property type="entry name" value="FERRICHROME IRON RECEPTOR-RELATED"/>
    <property type="match status" value="1"/>
</dbReference>
<feature type="domain" description="TonB-dependent receptor-like beta-barrel" evidence="17">
    <location>
        <begin position="225"/>
        <end position="644"/>
    </location>
</feature>
<dbReference type="RefSeq" id="WP_257510787.1">
    <property type="nucleotide sequence ID" value="NZ_JANKHG010000014.1"/>
</dbReference>
<protein>
    <submittedName>
        <fullName evidence="19">TonB-dependent receptor</fullName>
    </submittedName>
</protein>
<dbReference type="Gene3D" id="2.40.170.20">
    <property type="entry name" value="TonB-dependent receptor, beta-barrel domain"/>
    <property type="match status" value="1"/>
</dbReference>
<dbReference type="InterPro" id="IPR036942">
    <property type="entry name" value="Beta-barrel_TonB_sf"/>
</dbReference>
<comment type="similarity">
    <text evidence="2 14 15">Belongs to the TonB-dependent receptor family.</text>
</comment>
<evidence type="ECO:0000256" key="15">
    <source>
        <dbReference type="RuleBase" id="RU003357"/>
    </source>
</evidence>